<accession>A0ABQ5QEH2</accession>
<dbReference type="Pfam" id="PF07504">
    <property type="entry name" value="FTP"/>
    <property type="match status" value="1"/>
</dbReference>
<reference evidence="12 13" key="1">
    <citation type="journal article" date="2023" name="Antonie Van Leeuwenhoek">
        <title>Mesoterricola silvestris gen. nov., sp. nov., Mesoterricola sediminis sp. nov., Geothrix oryzae sp. nov., Geothrix edaphica sp. nov., Geothrix rubra sp. nov., and Geothrix limicola sp. nov., six novel members of Acidobacteriota isolated from soils.</title>
        <authorList>
            <person name="Itoh H."/>
            <person name="Sugisawa Y."/>
            <person name="Mise K."/>
            <person name="Xu Z."/>
            <person name="Kuniyasu M."/>
            <person name="Ushijima N."/>
            <person name="Kawano K."/>
            <person name="Kobayashi E."/>
            <person name="Shiratori Y."/>
            <person name="Masuda Y."/>
            <person name="Senoo K."/>
        </authorList>
    </citation>
    <scope>NUCLEOTIDE SEQUENCE [LARGE SCALE GENOMIC DNA]</scope>
    <source>
        <strain evidence="12 13">Red804</strain>
    </source>
</reference>
<evidence type="ECO:0000256" key="4">
    <source>
        <dbReference type="ARBA" id="ARBA00022729"/>
    </source>
</evidence>
<evidence type="ECO:0000259" key="11">
    <source>
        <dbReference type="Pfam" id="PF07504"/>
    </source>
</evidence>
<evidence type="ECO:0000256" key="3">
    <source>
        <dbReference type="ARBA" id="ARBA00022723"/>
    </source>
</evidence>
<comment type="function">
    <text evidence="8">Extracellular zinc metalloprotease.</text>
</comment>
<evidence type="ECO:0000259" key="10">
    <source>
        <dbReference type="Pfam" id="PF02868"/>
    </source>
</evidence>
<keyword evidence="13" id="KW-1185">Reference proteome</keyword>
<feature type="chain" id="PRO_5044951740" description="Neutral metalloproteinase" evidence="8">
    <location>
        <begin position="25"/>
        <end position="558"/>
    </location>
</feature>
<evidence type="ECO:0000256" key="1">
    <source>
        <dbReference type="ARBA" id="ARBA00009388"/>
    </source>
</evidence>
<dbReference type="SUPFAM" id="SSF55486">
    <property type="entry name" value="Metalloproteases ('zincins'), catalytic domain"/>
    <property type="match status" value="1"/>
</dbReference>
<dbReference type="InterPro" id="IPR027268">
    <property type="entry name" value="Peptidase_M4/M1_CTD_sf"/>
</dbReference>
<dbReference type="Proteomes" id="UP001165069">
    <property type="component" value="Unassembled WGS sequence"/>
</dbReference>
<dbReference type="EMBL" id="BSDE01000003">
    <property type="protein sequence ID" value="GLH73240.1"/>
    <property type="molecule type" value="Genomic_DNA"/>
</dbReference>
<dbReference type="InterPro" id="IPR013856">
    <property type="entry name" value="Peptidase_M4_domain"/>
</dbReference>
<evidence type="ECO:0000256" key="8">
    <source>
        <dbReference type="RuleBase" id="RU366073"/>
    </source>
</evidence>
<keyword evidence="8" id="KW-0964">Secreted</keyword>
<dbReference type="InterPro" id="IPR011096">
    <property type="entry name" value="FTP_domain"/>
</dbReference>
<organism evidence="12 13">
    <name type="scientific">Geothrix limicola</name>
    <dbReference type="NCBI Taxonomy" id="2927978"/>
    <lineage>
        <taxon>Bacteria</taxon>
        <taxon>Pseudomonadati</taxon>
        <taxon>Acidobacteriota</taxon>
        <taxon>Holophagae</taxon>
        <taxon>Holophagales</taxon>
        <taxon>Holophagaceae</taxon>
        <taxon>Geothrix</taxon>
    </lineage>
</organism>
<keyword evidence="3" id="KW-0479">Metal-binding</keyword>
<keyword evidence="4 8" id="KW-0732">Signal</keyword>
<feature type="domain" description="FTP" evidence="11">
    <location>
        <begin position="52"/>
        <end position="92"/>
    </location>
</feature>
<feature type="domain" description="Peptidase M4" evidence="9">
    <location>
        <begin position="194"/>
        <end position="357"/>
    </location>
</feature>
<dbReference type="Gene3D" id="1.10.390.10">
    <property type="entry name" value="Neutral Protease Domain 2"/>
    <property type="match status" value="1"/>
</dbReference>
<dbReference type="Pfam" id="PF02868">
    <property type="entry name" value="Peptidase_M4_C"/>
    <property type="match status" value="1"/>
</dbReference>
<dbReference type="RefSeq" id="WP_285574044.1">
    <property type="nucleotide sequence ID" value="NZ_BSDE01000003.1"/>
</dbReference>
<keyword evidence="2 8" id="KW-0645">Protease</keyword>
<dbReference type="EC" id="3.4.24.-" evidence="8"/>
<comment type="cofactor">
    <cofactor evidence="8">
        <name>Zn(2+)</name>
        <dbReference type="ChEBI" id="CHEBI:29105"/>
    </cofactor>
</comment>
<evidence type="ECO:0000256" key="5">
    <source>
        <dbReference type="ARBA" id="ARBA00022801"/>
    </source>
</evidence>
<evidence type="ECO:0000256" key="6">
    <source>
        <dbReference type="ARBA" id="ARBA00022833"/>
    </source>
</evidence>
<dbReference type="Gene3D" id="3.10.450.490">
    <property type="match status" value="1"/>
</dbReference>
<protein>
    <recommendedName>
        <fullName evidence="8">Neutral metalloproteinase</fullName>
        <ecNumber evidence="8">3.4.24.-</ecNumber>
    </recommendedName>
</protein>
<dbReference type="InterPro" id="IPR023612">
    <property type="entry name" value="Peptidase_M4"/>
</dbReference>
<name>A0ABQ5QEH2_9BACT</name>
<keyword evidence="7 8" id="KW-0482">Metalloprotease</keyword>
<comment type="subcellular location">
    <subcellularLocation>
        <location evidence="8">Secreted</location>
    </subcellularLocation>
</comment>
<sequence>MPSRLALRLAVAAVLLAPALTAHPAGQPLADAAQRHLDTRVYQLGLSRDHSFATKNVFEEATGEAHVRMHQLYKGVRVFEGESIVHMRGGLVTEHTDALVRGLNLSVSPTLGASEALASAHAFLAPNGDYAYAPSAELVIATPDRASARPTLVYHVHTELENAQDGIRHTDFFIDAHSGAVLESWNSLHTAGATGTGNSQYSGVVSIPTNSTGTGYELRDTTRGTGGTFGANVVTNANHASTSSTAAGSIYTNTTNTWGDGANYVEGTSTTAANGQTAAVDAMYGMLNTWDFYKNVFGRNGIDNAGTATYSRVHIGNGYDNAFWSDSCFCMTYGDGTSFQTLTSIDVTGHEMSHGVCARTANLTYRGESGGLNEANSDIFGTMVEFMGHGGGTTTIPNYTSIGGTISTVGGVVPAANYLIGEQLETSSFAHPLRWMYKPSLDGSSADAWSKSVGRLDVHYSSGVANHFFFLLAHGSQIDAFSGNIQSPMANGVTSITGLGNDLAARIWYKALTAYMTSSTTYAGARTATLSACTALGYPSGSSVYNTVNTAWLAVNVK</sequence>
<evidence type="ECO:0000256" key="2">
    <source>
        <dbReference type="ARBA" id="ARBA00022670"/>
    </source>
</evidence>
<keyword evidence="5 8" id="KW-0378">Hydrolase</keyword>
<proteinExistence type="inferred from homology"/>
<keyword evidence="6 8" id="KW-0862">Zinc</keyword>
<evidence type="ECO:0000259" key="9">
    <source>
        <dbReference type="Pfam" id="PF01447"/>
    </source>
</evidence>
<dbReference type="Pfam" id="PF01447">
    <property type="entry name" value="Peptidase_M4"/>
    <property type="match status" value="1"/>
</dbReference>
<evidence type="ECO:0000256" key="7">
    <source>
        <dbReference type="ARBA" id="ARBA00023049"/>
    </source>
</evidence>
<dbReference type="Gene3D" id="3.10.170.10">
    <property type="match status" value="1"/>
</dbReference>
<comment type="similarity">
    <text evidence="1 8">Belongs to the peptidase M4 family.</text>
</comment>
<evidence type="ECO:0000313" key="13">
    <source>
        <dbReference type="Proteomes" id="UP001165069"/>
    </source>
</evidence>
<gene>
    <name evidence="12" type="ORF">GETHLI_17420</name>
</gene>
<dbReference type="PRINTS" id="PR00730">
    <property type="entry name" value="THERMOLYSIN"/>
</dbReference>
<dbReference type="Gene3D" id="3.10.450.40">
    <property type="match status" value="1"/>
</dbReference>
<feature type="domain" description="Peptidase M4 C-terminal" evidence="10">
    <location>
        <begin position="361"/>
        <end position="557"/>
    </location>
</feature>
<feature type="signal peptide" evidence="8">
    <location>
        <begin position="1"/>
        <end position="24"/>
    </location>
</feature>
<dbReference type="CDD" id="cd09597">
    <property type="entry name" value="M4_TLP"/>
    <property type="match status" value="1"/>
</dbReference>
<comment type="caution">
    <text evidence="12">The sequence shown here is derived from an EMBL/GenBank/DDBJ whole genome shotgun (WGS) entry which is preliminary data.</text>
</comment>
<dbReference type="InterPro" id="IPR050728">
    <property type="entry name" value="Zinc_Metalloprotease_M4"/>
</dbReference>
<dbReference type="InterPro" id="IPR001570">
    <property type="entry name" value="Peptidase_M4_C_domain"/>
</dbReference>
<dbReference type="PANTHER" id="PTHR33794">
    <property type="entry name" value="BACILLOLYSIN"/>
    <property type="match status" value="1"/>
</dbReference>
<dbReference type="PANTHER" id="PTHR33794:SF1">
    <property type="entry name" value="BACILLOLYSIN"/>
    <property type="match status" value="1"/>
</dbReference>
<evidence type="ECO:0000313" key="12">
    <source>
        <dbReference type="EMBL" id="GLH73240.1"/>
    </source>
</evidence>